<comment type="function">
    <text evidence="12">Dol-P-Glc:Glc(2)Man(9)GlcNAc(2)-PP-Dol alpha-1,2-glucosyltransferase that operates in the biosynthetic pathway of dolichol-linked oligosaccharides, the glycan precursors employed in protein asparagine (N)-glycosylation. The assembly of dolichol-linked oligosaccharides begins on the cytosolic side of the endoplasmic reticulum membrane and finishes in its lumen. The sequential addition of sugars to dolichol pyrophosphate produces dolichol-linked oligosaccharides containing fourteen sugars, including two GlcNAcs, nine mannoses and three glucoses. Once assembled, the oligosaccharide is transferred from the lipid to nascent proteins by oligosaccharyltransferases. In the lumen of the endoplasmic reticulum, adds the third and last glucose residue from dolichyl phosphate glucose (Dol-P-Glc) onto the lipid-linked oligosaccharide intermediate Glc(2)Man(9)GlcNAc(2)-PP-Dol to produce Glc(3)Man(9)GlcNAc(2)-PP-Dol.</text>
</comment>
<dbReference type="Pfam" id="PF04922">
    <property type="entry name" value="DIE2_ALG10"/>
    <property type="match status" value="2"/>
</dbReference>
<keyword evidence="6" id="KW-0328">Glycosyltransferase</keyword>
<protein>
    <recommendedName>
        <fullName evidence="5">Dol-P-Glc:Glc(2)Man(9)GlcNAc(2)-PP-Dol alpha-1,2-glucosyltransferase</fullName>
        <ecNumber evidence="4">2.4.1.256</ecNumber>
    </recommendedName>
</protein>
<evidence type="ECO:0000256" key="4">
    <source>
        <dbReference type="ARBA" id="ARBA00011967"/>
    </source>
</evidence>
<feature type="transmembrane region" description="Helical" evidence="14">
    <location>
        <begin position="209"/>
        <end position="231"/>
    </location>
</feature>
<proteinExistence type="inferred from homology"/>
<dbReference type="GO" id="GO:0106073">
    <property type="term" value="F:dolichyl pyrophosphate Glc2Man9GlcNAc2 alpha-1,2-glucosyltransferase activity"/>
    <property type="evidence" value="ECO:0007669"/>
    <property type="project" value="UniProtKB-EC"/>
</dbReference>
<evidence type="ECO:0000256" key="7">
    <source>
        <dbReference type="ARBA" id="ARBA00022679"/>
    </source>
</evidence>
<dbReference type="GO" id="GO:0005789">
    <property type="term" value="C:endoplasmic reticulum membrane"/>
    <property type="evidence" value="ECO:0007669"/>
    <property type="project" value="UniProtKB-SubCell"/>
</dbReference>
<dbReference type="PANTHER" id="PTHR12989:SF10">
    <property type="entry name" value="DOL-P-GLC:GLC(2)MAN(9)GLCNAC(2)-PP-DOL ALPHA-1,2-GLUCOSYLTRANSFERASE-RELATED"/>
    <property type="match status" value="1"/>
</dbReference>
<evidence type="ECO:0000256" key="13">
    <source>
        <dbReference type="ARBA" id="ARBA00048064"/>
    </source>
</evidence>
<feature type="transmembrane region" description="Helical" evidence="14">
    <location>
        <begin position="183"/>
        <end position="203"/>
    </location>
</feature>
<dbReference type="GO" id="GO:0006488">
    <property type="term" value="P:dolichol-linked oligosaccharide biosynthetic process"/>
    <property type="evidence" value="ECO:0007669"/>
    <property type="project" value="InterPro"/>
</dbReference>
<feature type="transmembrane region" description="Helical" evidence="14">
    <location>
        <begin position="124"/>
        <end position="147"/>
    </location>
</feature>
<dbReference type="EC" id="2.4.1.256" evidence="4"/>
<dbReference type="FunCoup" id="F2UHE8">
    <property type="interactions" value="1481"/>
</dbReference>
<organism evidence="17">
    <name type="scientific">Salpingoeca rosetta (strain ATCC 50818 / BSB-021)</name>
    <dbReference type="NCBI Taxonomy" id="946362"/>
    <lineage>
        <taxon>Eukaryota</taxon>
        <taxon>Choanoflagellata</taxon>
        <taxon>Craspedida</taxon>
        <taxon>Salpingoecidae</taxon>
        <taxon>Salpingoeca</taxon>
    </lineage>
</organism>
<keyword evidence="10 14" id="KW-1133">Transmembrane helix</keyword>
<keyword evidence="11 14" id="KW-0472">Membrane</keyword>
<dbReference type="RefSeq" id="XP_004991461.1">
    <property type="nucleotide sequence ID" value="XM_004991404.1"/>
</dbReference>
<reference evidence="16" key="1">
    <citation type="submission" date="2009-08" db="EMBL/GenBank/DDBJ databases">
        <title>Annotation of Salpingoeca rosetta.</title>
        <authorList>
            <consortium name="The Broad Institute Genome Sequencing Platform"/>
            <person name="Russ C."/>
            <person name="Cuomo C."/>
            <person name="Burger G."/>
            <person name="Gray M.W."/>
            <person name="Holland P.W.H."/>
            <person name="King N."/>
            <person name="Lang F.B.F."/>
            <person name="Roger A.J."/>
            <person name="Ruiz-Trillo I."/>
            <person name="Young S.K."/>
            <person name="Zeng Q."/>
            <person name="Gargeya S."/>
            <person name="Alvarado L."/>
            <person name="Berlin A."/>
            <person name="Chapman S.B."/>
            <person name="Chen Z."/>
            <person name="Freedman E."/>
            <person name="Gellesch M."/>
            <person name="Goldberg J."/>
            <person name="Griggs A."/>
            <person name="Gujja S."/>
            <person name="Heilman E."/>
            <person name="Heiman D."/>
            <person name="Howarth C."/>
            <person name="Mehta T."/>
            <person name="Neiman D."/>
            <person name="Pearson M."/>
            <person name="Roberts A."/>
            <person name="Saif S."/>
            <person name="Shea T."/>
            <person name="Shenoy N."/>
            <person name="Sisk P."/>
            <person name="Stolte C."/>
            <person name="Sykes S."/>
            <person name="White J."/>
            <person name="Yandava C."/>
            <person name="Haas B."/>
            <person name="Nusbaum C."/>
            <person name="Birren B."/>
        </authorList>
    </citation>
    <scope>NUCLEOTIDE SEQUENCE [LARGE SCALE GENOMIC DNA]</scope>
    <source>
        <strain evidence="16">ATCC 50818</strain>
    </source>
</reference>
<evidence type="ECO:0000256" key="11">
    <source>
        <dbReference type="ARBA" id="ARBA00023136"/>
    </source>
</evidence>
<dbReference type="PANTHER" id="PTHR12989">
    <property type="entry name" value="ALPHA-1,2-GLUCOSYLTRANSFERASE ALG10"/>
    <property type="match status" value="1"/>
</dbReference>
<dbReference type="AlphaFoldDB" id="F2UHE8"/>
<evidence type="ECO:0000256" key="10">
    <source>
        <dbReference type="ARBA" id="ARBA00022989"/>
    </source>
</evidence>
<dbReference type="OrthoDB" id="4769at2759"/>
<dbReference type="STRING" id="946362.F2UHE8"/>
<dbReference type="GeneID" id="16072021"/>
<keyword evidence="15" id="KW-0732">Signal</keyword>
<feature type="transmembrane region" description="Helical" evidence="14">
    <location>
        <begin position="252"/>
        <end position="272"/>
    </location>
</feature>
<keyword evidence="8 14" id="KW-0812">Transmembrane</keyword>
<evidence type="ECO:0000313" key="16">
    <source>
        <dbReference type="EMBL" id="EGD76547.1"/>
    </source>
</evidence>
<keyword evidence="17" id="KW-1185">Reference proteome</keyword>
<comment type="catalytic activity">
    <reaction evidence="13">
        <text>an alpha-D-Glc-(1-&gt;3)-alpha-D-Glc-(1-&gt;3)-alpha-D-Man-(1-&gt;2)-alpha-D-Man-(1-&gt;2)-alpha-D-Man-(1-&gt;3)-[alpha-D-Man-(1-&gt;2)-alpha-D-Man-(1-&gt;3)-[alpha-D-Man-(1-&gt;2)-alpha-D-Man-(1-&gt;6)]-alpha-D-Man-(1-&gt;6)]-beta-D-Man-(1-&gt;4)-beta-D-GlcNAc-(1-&gt;4)-alpha-D-GlcNAc-diphospho-di-trans,poly-cis-dolichol + a di-trans,poly-cis-dolichyl beta-D-glucosyl phosphate = a alpha-D-Glc-(1-&gt;2)-alpha-D-Glc-(1-&gt;3)-alpha-D-Glc-(1-&gt;3)-alpha-D-Man-(1-&gt;2)-alpha-D-Man-(1-&gt;2)-alpha-D-Man-(1-&gt;3)-[alpha-D-Man-(1-&gt;2)-alpha-D-Man-(1-&gt;3)-[alpha-D-Man-(1-&gt;2)-alpha-D-Man-(1-&gt;6)]-alpha-D-Man-(1-&gt;6)]-beta-D-Man-(1-&gt;4)-beta-D-GlcNAc-(1-&gt;4)-alpha-D-GlcNAc-diphospho-di-trans,poly-cis-dolichol + a di-trans,poly-cis-dolichyl phosphate + H(+)</text>
        <dbReference type="Rhea" id="RHEA:29543"/>
        <dbReference type="Rhea" id="RHEA-COMP:19498"/>
        <dbReference type="Rhea" id="RHEA-COMP:19502"/>
        <dbReference type="Rhea" id="RHEA-COMP:19512"/>
        <dbReference type="Rhea" id="RHEA-COMP:19522"/>
        <dbReference type="ChEBI" id="CHEBI:15378"/>
        <dbReference type="ChEBI" id="CHEBI:57525"/>
        <dbReference type="ChEBI" id="CHEBI:57683"/>
        <dbReference type="ChEBI" id="CHEBI:132522"/>
        <dbReference type="ChEBI" id="CHEBI:132523"/>
        <dbReference type="EC" id="2.4.1.256"/>
    </reaction>
    <physiologicalReaction direction="left-to-right" evidence="13">
        <dbReference type="Rhea" id="RHEA:29544"/>
    </physiologicalReaction>
</comment>
<sequence>MMTIGLWLAVTVAVVGALHALVSSKVPEPYMDEQFHCPQALFYCNGQFDVWDPMITTFPGTYLHSTAMANLVTRVAKWLGAEWLSDINFVCSPVGLRIINSLFTPAIIWVAFRIRQRLYPKENAWTQALSATLVAWMPVLFFFNALYYTDLGSVFYVLLSYLLLALYFYIWKRLMSHQQIRGRLRMVLSPLFGFAPAILTVILPDSKSHLLNVLFFAATTIVLVPAHLLEFRYFLIPYALFRVRMVPSSKRALLLEGAAYVLVNAMVLFLFLERPFRWPDSADEQRFMW</sequence>
<evidence type="ECO:0000256" key="9">
    <source>
        <dbReference type="ARBA" id="ARBA00022824"/>
    </source>
</evidence>
<evidence type="ECO:0000256" key="5">
    <source>
        <dbReference type="ARBA" id="ARBA00018512"/>
    </source>
</evidence>
<keyword evidence="9" id="KW-0256">Endoplasmic reticulum</keyword>
<dbReference type="KEGG" id="sre:PTSG_07662"/>
<feature type="transmembrane region" description="Helical" evidence="14">
    <location>
        <begin position="94"/>
        <end position="112"/>
    </location>
</feature>
<evidence type="ECO:0000256" key="12">
    <source>
        <dbReference type="ARBA" id="ARBA00044727"/>
    </source>
</evidence>
<evidence type="ECO:0000256" key="8">
    <source>
        <dbReference type="ARBA" id="ARBA00022692"/>
    </source>
</evidence>
<evidence type="ECO:0000256" key="15">
    <source>
        <dbReference type="SAM" id="SignalP"/>
    </source>
</evidence>
<dbReference type="Proteomes" id="UP000007799">
    <property type="component" value="Unassembled WGS sequence"/>
</dbReference>
<gene>
    <name evidence="16" type="ORF">PTSG_07662</name>
</gene>
<evidence type="ECO:0000313" key="17">
    <source>
        <dbReference type="Proteomes" id="UP000007799"/>
    </source>
</evidence>
<accession>F2UHE8</accession>
<feature type="transmembrane region" description="Helical" evidence="14">
    <location>
        <begin position="153"/>
        <end position="171"/>
    </location>
</feature>
<name>F2UHE8_SALR5</name>
<feature type="signal peptide" evidence="15">
    <location>
        <begin position="1"/>
        <end position="17"/>
    </location>
</feature>
<dbReference type="InterPro" id="IPR016900">
    <property type="entry name" value="Alg10"/>
</dbReference>
<comment type="pathway">
    <text evidence="2">Protein modification; protein glycosylation.</text>
</comment>
<keyword evidence="7" id="KW-0808">Transferase</keyword>
<evidence type="ECO:0000256" key="6">
    <source>
        <dbReference type="ARBA" id="ARBA00022676"/>
    </source>
</evidence>
<feature type="chain" id="PRO_5003291097" description="Dol-P-Glc:Glc(2)Man(9)GlcNAc(2)-PP-Dol alpha-1,2-glucosyltransferase" evidence="15">
    <location>
        <begin position="18"/>
        <end position="289"/>
    </location>
</feature>
<comment type="subcellular location">
    <subcellularLocation>
        <location evidence="1">Endoplasmic reticulum membrane</location>
        <topology evidence="1">Multi-pass membrane protein</topology>
    </subcellularLocation>
</comment>
<evidence type="ECO:0000256" key="14">
    <source>
        <dbReference type="SAM" id="Phobius"/>
    </source>
</evidence>
<comment type="similarity">
    <text evidence="3">Belongs to the ALG10 glucosyltransferase family.</text>
</comment>
<dbReference type="EMBL" id="GL832974">
    <property type="protein sequence ID" value="EGD76547.1"/>
    <property type="molecule type" value="Genomic_DNA"/>
</dbReference>
<evidence type="ECO:0000256" key="1">
    <source>
        <dbReference type="ARBA" id="ARBA00004477"/>
    </source>
</evidence>
<evidence type="ECO:0000256" key="2">
    <source>
        <dbReference type="ARBA" id="ARBA00004922"/>
    </source>
</evidence>
<evidence type="ECO:0000256" key="3">
    <source>
        <dbReference type="ARBA" id="ARBA00010600"/>
    </source>
</evidence>
<dbReference type="InParanoid" id="F2UHE8"/>
<dbReference type="eggNOG" id="KOG2642">
    <property type="taxonomic scope" value="Eukaryota"/>
</dbReference>